<dbReference type="InterPro" id="IPR009061">
    <property type="entry name" value="DNA-bd_dom_put_sf"/>
</dbReference>
<gene>
    <name evidence="2" type="ORF">DW070_06265</name>
</gene>
<dbReference type="EMBL" id="QVEP01000011">
    <property type="protein sequence ID" value="RGB80377.1"/>
    <property type="molecule type" value="Genomic_DNA"/>
</dbReference>
<dbReference type="InterPro" id="IPR010093">
    <property type="entry name" value="SinI_DNA-bd"/>
</dbReference>
<dbReference type="AlphaFoldDB" id="A0A3E2TPD2"/>
<dbReference type="Pfam" id="PF12728">
    <property type="entry name" value="HTH_17"/>
    <property type="match status" value="1"/>
</dbReference>
<dbReference type="InterPro" id="IPR041657">
    <property type="entry name" value="HTH_17"/>
</dbReference>
<name>A0A3E2TPD2_9FIRM</name>
<sequence length="77" mass="8733">MSSGCLVPFFPERKIMASEHNRTEEKKTYTVGEIAEMLGISDKVAYTLVKSGQFKYVRVGRAIRVSKSSFDSWLEPN</sequence>
<dbReference type="NCBIfam" id="TIGR01764">
    <property type="entry name" value="excise"/>
    <property type="match status" value="1"/>
</dbReference>
<proteinExistence type="predicted"/>
<organism evidence="2 3">
    <name type="scientific">Coprococcus catus</name>
    <dbReference type="NCBI Taxonomy" id="116085"/>
    <lineage>
        <taxon>Bacteria</taxon>
        <taxon>Bacillati</taxon>
        <taxon>Bacillota</taxon>
        <taxon>Clostridia</taxon>
        <taxon>Lachnospirales</taxon>
        <taxon>Lachnospiraceae</taxon>
        <taxon>Coprococcus</taxon>
    </lineage>
</organism>
<dbReference type="Proteomes" id="UP000260773">
    <property type="component" value="Unassembled WGS sequence"/>
</dbReference>
<keyword evidence="2" id="KW-0238">DNA-binding</keyword>
<reference evidence="2 3" key="1">
    <citation type="submission" date="2018-08" db="EMBL/GenBank/DDBJ databases">
        <title>A genome reference for cultivated species of the human gut microbiota.</title>
        <authorList>
            <person name="Zou Y."/>
            <person name="Xue W."/>
            <person name="Luo G."/>
        </authorList>
    </citation>
    <scope>NUCLEOTIDE SEQUENCE [LARGE SCALE GENOMIC DNA]</scope>
    <source>
        <strain evidence="2 3">AF45-17</strain>
    </source>
</reference>
<dbReference type="GO" id="GO:0003677">
    <property type="term" value="F:DNA binding"/>
    <property type="evidence" value="ECO:0007669"/>
    <property type="project" value="UniProtKB-KW"/>
</dbReference>
<evidence type="ECO:0000259" key="1">
    <source>
        <dbReference type="Pfam" id="PF12728"/>
    </source>
</evidence>
<evidence type="ECO:0000313" key="2">
    <source>
        <dbReference type="EMBL" id="RGB80377.1"/>
    </source>
</evidence>
<protein>
    <submittedName>
        <fullName evidence="2">DNA-binding protein</fullName>
    </submittedName>
</protein>
<evidence type="ECO:0000313" key="3">
    <source>
        <dbReference type="Proteomes" id="UP000260773"/>
    </source>
</evidence>
<comment type="caution">
    <text evidence="2">The sequence shown here is derived from an EMBL/GenBank/DDBJ whole genome shotgun (WGS) entry which is preliminary data.</text>
</comment>
<feature type="domain" description="Helix-turn-helix" evidence="1">
    <location>
        <begin position="29"/>
        <end position="75"/>
    </location>
</feature>
<accession>A0A3E2TPD2</accession>
<dbReference type="SUPFAM" id="SSF46955">
    <property type="entry name" value="Putative DNA-binding domain"/>
    <property type="match status" value="1"/>
</dbReference>